<dbReference type="OrthoDB" id="5510262at2"/>
<comment type="caution">
    <text evidence="1">The sequence shown here is derived from an EMBL/GenBank/DDBJ whole genome shotgun (WGS) entry which is preliminary data.</text>
</comment>
<keyword evidence="2" id="KW-1185">Reference proteome</keyword>
<gene>
    <name evidence="1" type="ORF">GF068_05905</name>
</gene>
<evidence type="ECO:0000313" key="2">
    <source>
        <dbReference type="Proteomes" id="UP000440224"/>
    </source>
</evidence>
<dbReference type="Proteomes" id="UP000440224">
    <property type="component" value="Unassembled WGS sequence"/>
</dbReference>
<protein>
    <submittedName>
        <fullName evidence="1">Uncharacterized protein</fullName>
    </submittedName>
</protein>
<sequence length="167" mass="18346">MASITSGCNDVDRFSTRPDEAYCGAITLGSPFREGLSPRVQMRLTLDASLLDSDLPPGRLWTFEAATQTRPERRLLDGAALRPIRPLAHDALSHFEMGDGRERNTLFAVSPSDPAEEAMLAFLSLRSDRGVEVRLVRAGSEAQEAGEGRRTVFGMFSLTRREGQCGF</sequence>
<proteinExistence type="predicted"/>
<reference evidence="1 2" key="1">
    <citation type="submission" date="2019-10" db="EMBL/GenBank/DDBJ databases">
        <title>A soil myxobacterium in the family Polyangiaceae.</title>
        <authorList>
            <person name="Li Y."/>
            <person name="Wang J."/>
        </authorList>
    </citation>
    <scope>NUCLEOTIDE SEQUENCE [LARGE SCALE GENOMIC DNA]</scope>
    <source>
        <strain evidence="1 2">DSM 14734</strain>
    </source>
</reference>
<dbReference type="EMBL" id="WJIE01000001">
    <property type="protein sequence ID" value="MRG91458.1"/>
    <property type="molecule type" value="Genomic_DNA"/>
</dbReference>
<evidence type="ECO:0000313" key="1">
    <source>
        <dbReference type="EMBL" id="MRG91458.1"/>
    </source>
</evidence>
<name>A0A6N7PHL0_9BACT</name>
<dbReference type="AlphaFoldDB" id="A0A6N7PHL0"/>
<organism evidence="1 2">
    <name type="scientific">Polyangium spumosum</name>
    <dbReference type="NCBI Taxonomy" id="889282"/>
    <lineage>
        <taxon>Bacteria</taxon>
        <taxon>Pseudomonadati</taxon>
        <taxon>Myxococcota</taxon>
        <taxon>Polyangia</taxon>
        <taxon>Polyangiales</taxon>
        <taxon>Polyangiaceae</taxon>
        <taxon>Polyangium</taxon>
    </lineage>
</organism>
<accession>A0A6N7PHL0</accession>